<gene>
    <name evidence="4" type="ORF">L3556_00750</name>
</gene>
<evidence type="ECO:0000256" key="2">
    <source>
        <dbReference type="ARBA" id="ARBA00022884"/>
    </source>
</evidence>
<keyword evidence="2" id="KW-0694">RNA-binding</keyword>
<feature type="compositionally biased region" description="Basic and acidic residues" evidence="3">
    <location>
        <begin position="93"/>
        <end position="116"/>
    </location>
</feature>
<dbReference type="InterPro" id="IPR020627">
    <property type="entry name" value="KhpA"/>
</dbReference>
<keyword evidence="5" id="KW-1185">Reference proteome</keyword>
<feature type="compositionally biased region" description="Basic residues" evidence="3">
    <location>
        <begin position="117"/>
        <end position="134"/>
    </location>
</feature>
<dbReference type="PANTHER" id="PTHR34654:SF1">
    <property type="entry name" value="RNA-BINDING PROTEIN KHPA"/>
    <property type="match status" value="1"/>
</dbReference>
<evidence type="ECO:0000256" key="1">
    <source>
        <dbReference type="ARBA" id="ARBA00022490"/>
    </source>
</evidence>
<sequence>MVTGSSLESSDPSATGYVVPDYAALVRYLLEPFMEAPQSLRLHTEQSPATARLWIRVAFDGEDKGRVFGRHGRNIQAVRTVVTAAAQSAGHSIHLDIYGERDQRSDSRINDTDRSSRRPRRPSRPSNSHPRRQS</sequence>
<accession>A0ABT6EW27</accession>
<dbReference type="PANTHER" id="PTHR34654">
    <property type="entry name" value="UPF0109 PROTEIN SCO5592"/>
    <property type="match status" value="1"/>
</dbReference>
<evidence type="ECO:0000313" key="5">
    <source>
        <dbReference type="Proteomes" id="UP001154265"/>
    </source>
</evidence>
<reference evidence="4" key="1">
    <citation type="journal article" date="2022" name="Genome Biol. Evol.">
        <title>A New Gene Family Diagnostic for Intracellular Biomineralization of Amorphous Ca Carbonates by Cyanobacteria.</title>
        <authorList>
            <person name="Benzerara K."/>
            <person name="Duprat E."/>
            <person name="Bitard-Feildel T."/>
            <person name="Caumes G."/>
            <person name="Cassier-Chauvat C."/>
            <person name="Chauvat F."/>
            <person name="Dezi M."/>
            <person name="Diop S.I."/>
            <person name="Gaschignard G."/>
            <person name="Gorgen S."/>
            <person name="Gugger M."/>
            <person name="Lopez-Garcia P."/>
            <person name="Millet M."/>
            <person name="Skouri-Panet F."/>
            <person name="Moreira D."/>
            <person name="Callebaut I."/>
        </authorList>
    </citation>
    <scope>NUCLEOTIDE SEQUENCE</scope>
    <source>
        <strain evidence="4">G9</strain>
    </source>
</reference>
<keyword evidence="1" id="KW-0963">Cytoplasm</keyword>
<reference evidence="4" key="2">
    <citation type="submission" date="2022-01" db="EMBL/GenBank/DDBJ databases">
        <authorList>
            <person name="Zivanovic Y."/>
            <person name="Moreira D."/>
            <person name="Lopez-Garcia P."/>
        </authorList>
    </citation>
    <scope>NUCLEOTIDE SEQUENCE</scope>
    <source>
        <strain evidence="4">G9</strain>
    </source>
</reference>
<feature type="region of interest" description="Disordered" evidence="3">
    <location>
        <begin position="92"/>
        <end position="134"/>
    </location>
</feature>
<dbReference type="Proteomes" id="UP001154265">
    <property type="component" value="Unassembled WGS sequence"/>
</dbReference>
<name>A0ABT6EW27_9SYNE</name>
<dbReference type="CDD" id="cd22533">
    <property type="entry name" value="KH-II_YlqC-like"/>
    <property type="match status" value="1"/>
</dbReference>
<evidence type="ECO:0000313" key="4">
    <source>
        <dbReference type="EMBL" id="MDG2989466.1"/>
    </source>
</evidence>
<comment type="caution">
    <text evidence="4">The sequence shown here is derived from an EMBL/GenBank/DDBJ whole genome shotgun (WGS) entry which is preliminary data.</text>
</comment>
<proteinExistence type="predicted"/>
<dbReference type="RefSeq" id="WP_277865390.1">
    <property type="nucleotide sequence ID" value="NZ_JAKKUT010000001.1"/>
</dbReference>
<dbReference type="EMBL" id="JAKKUT010000001">
    <property type="protein sequence ID" value="MDG2989466.1"/>
    <property type="molecule type" value="Genomic_DNA"/>
</dbReference>
<evidence type="ECO:0000256" key="3">
    <source>
        <dbReference type="SAM" id="MobiDB-lite"/>
    </source>
</evidence>
<protein>
    <submittedName>
        <fullName evidence="4">KH domain-containing protein</fullName>
    </submittedName>
</protein>
<dbReference type="Pfam" id="PF13083">
    <property type="entry name" value="KH_KhpA-B"/>
    <property type="match status" value="1"/>
</dbReference>
<organism evidence="4 5">
    <name type="scientific">Candidatus Synechococcus calcipolaris G9</name>
    <dbReference type="NCBI Taxonomy" id="1497997"/>
    <lineage>
        <taxon>Bacteria</taxon>
        <taxon>Bacillati</taxon>
        <taxon>Cyanobacteriota</taxon>
        <taxon>Cyanophyceae</taxon>
        <taxon>Synechococcales</taxon>
        <taxon>Synechococcaceae</taxon>
        <taxon>Synechococcus</taxon>
    </lineage>
</organism>